<organism evidence="1 2">
    <name type="scientific">Smallanthus sonchifolius</name>
    <dbReference type="NCBI Taxonomy" id="185202"/>
    <lineage>
        <taxon>Eukaryota</taxon>
        <taxon>Viridiplantae</taxon>
        <taxon>Streptophyta</taxon>
        <taxon>Embryophyta</taxon>
        <taxon>Tracheophyta</taxon>
        <taxon>Spermatophyta</taxon>
        <taxon>Magnoliopsida</taxon>
        <taxon>eudicotyledons</taxon>
        <taxon>Gunneridae</taxon>
        <taxon>Pentapetalae</taxon>
        <taxon>asterids</taxon>
        <taxon>campanulids</taxon>
        <taxon>Asterales</taxon>
        <taxon>Asteraceae</taxon>
        <taxon>Asteroideae</taxon>
        <taxon>Heliantheae alliance</taxon>
        <taxon>Millerieae</taxon>
        <taxon>Smallanthus</taxon>
    </lineage>
</organism>
<gene>
    <name evidence="1" type="ORF">L1987_63933</name>
</gene>
<reference evidence="2" key="1">
    <citation type="journal article" date="2022" name="Mol. Ecol. Resour.">
        <title>The genomes of chicory, endive, great burdock and yacon provide insights into Asteraceae palaeo-polyploidization history and plant inulin production.</title>
        <authorList>
            <person name="Fan W."/>
            <person name="Wang S."/>
            <person name="Wang H."/>
            <person name="Wang A."/>
            <person name="Jiang F."/>
            <person name="Liu H."/>
            <person name="Zhao H."/>
            <person name="Xu D."/>
            <person name="Zhang Y."/>
        </authorList>
    </citation>
    <scope>NUCLEOTIDE SEQUENCE [LARGE SCALE GENOMIC DNA]</scope>
    <source>
        <strain evidence="2">cv. Yunnan</strain>
    </source>
</reference>
<evidence type="ECO:0000313" key="1">
    <source>
        <dbReference type="EMBL" id="KAI3732726.1"/>
    </source>
</evidence>
<evidence type="ECO:0000313" key="2">
    <source>
        <dbReference type="Proteomes" id="UP001056120"/>
    </source>
</evidence>
<proteinExistence type="predicted"/>
<sequence length="150" mass="17258">MKENTNIKSERDMAMQRNEDLENMLKQLQLERDLQDDITCHDDEPIYDETPKTIPSIINKDEKLDSKQCNKEKVEGKILGKMSFDPPSFKLISQLTQEGYKEAEPMQNETEKDNGVVDINKLIKENNILDEESKKTPAGSRIGVSVCYLH</sequence>
<keyword evidence="2" id="KW-1185">Reference proteome</keyword>
<accession>A0ACB9CEN8</accession>
<protein>
    <submittedName>
        <fullName evidence="1">Uncharacterized protein</fullName>
    </submittedName>
</protein>
<dbReference type="EMBL" id="CM042038">
    <property type="protein sequence ID" value="KAI3732726.1"/>
    <property type="molecule type" value="Genomic_DNA"/>
</dbReference>
<dbReference type="Proteomes" id="UP001056120">
    <property type="component" value="Linkage Group LG21"/>
</dbReference>
<reference evidence="1 2" key="2">
    <citation type="journal article" date="2022" name="Mol. Ecol. Resour.">
        <title>The genomes of chicory, endive, great burdock and yacon provide insights into Asteraceae paleo-polyploidization history and plant inulin production.</title>
        <authorList>
            <person name="Fan W."/>
            <person name="Wang S."/>
            <person name="Wang H."/>
            <person name="Wang A."/>
            <person name="Jiang F."/>
            <person name="Liu H."/>
            <person name="Zhao H."/>
            <person name="Xu D."/>
            <person name="Zhang Y."/>
        </authorList>
    </citation>
    <scope>NUCLEOTIDE SEQUENCE [LARGE SCALE GENOMIC DNA]</scope>
    <source>
        <strain evidence="2">cv. Yunnan</strain>
        <tissue evidence="1">Leaves</tissue>
    </source>
</reference>
<name>A0ACB9CEN8_9ASTR</name>
<comment type="caution">
    <text evidence="1">The sequence shown here is derived from an EMBL/GenBank/DDBJ whole genome shotgun (WGS) entry which is preliminary data.</text>
</comment>